<feature type="transmembrane region" description="Helical" evidence="2">
    <location>
        <begin position="446"/>
        <end position="463"/>
    </location>
</feature>
<feature type="region of interest" description="Disordered" evidence="1">
    <location>
        <begin position="1"/>
        <end position="37"/>
    </location>
</feature>
<comment type="caution">
    <text evidence="4">The sequence shown here is derived from an EMBL/GenBank/DDBJ whole genome shotgun (WGS) entry which is preliminary data.</text>
</comment>
<proteinExistence type="predicted"/>
<feature type="transmembrane region" description="Helical" evidence="2">
    <location>
        <begin position="332"/>
        <end position="352"/>
    </location>
</feature>
<dbReference type="Pfam" id="PF01757">
    <property type="entry name" value="Acyl_transf_3"/>
    <property type="match status" value="1"/>
</dbReference>
<organism evidence="4 5">
    <name type="scientific">Brevibacterium otitidis</name>
    <dbReference type="NCBI Taxonomy" id="53364"/>
    <lineage>
        <taxon>Bacteria</taxon>
        <taxon>Bacillati</taxon>
        <taxon>Actinomycetota</taxon>
        <taxon>Actinomycetes</taxon>
        <taxon>Micrococcales</taxon>
        <taxon>Brevibacteriaceae</taxon>
        <taxon>Brevibacterium</taxon>
    </lineage>
</organism>
<feature type="transmembrane region" description="Helical" evidence="2">
    <location>
        <begin position="222"/>
        <end position="240"/>
    </location>
</feature>
<feature type="compositionally biased region" description="Low complexity" evidence="1">
    <location>
        <begin position="1"/>
        <end position="27"/>
    </location>
</feature>
<dbReference type="EMBL" id="JBHMAU010000075">
    <property type="protein sequence ID" value="MFB9777346.1"/>
    <property type="molecule type" value="Genomic_DNA"/>
</dbReference>
<name>A0ABV5X5M5_9MICO</name>
<dbReference type="Proteomes" id="UP001589707">
    <property type="component" value="Unassembled WGS sequence"/>
</dbReference>
<gene>
    <name evidence="4" type="ORF">ACFFN1_13210</name>
</gene>
<feature type="transmembrane region" description="Helical" evidence="2">
    <location>
        <begin position="420"/>
        <end position="440"/>
    </location>
</feature>
<dbReference type="InterPro" id="IPR002656">
    <property type="entry name" value="Acyl_transf_3_dom"/>
</dbReference>
<protein>
    <submittedName>
        <fullName evidence="4">Acyltransferase family protein</fullName>
    </submittedName>
</protein>
<feature type="transmembrane region" description="Helical" evidence="2">
    <location>
        <begin position="380"/>
        <end position="400"/>
    </location>
</feature>
<feature type="transmembrane region" description="Helical" evidence="2">
    <location>
        <begin position="286"/>
        <end position="311"/>
    </location>
</feature>
<feature type="transmembrane region" description="Helical" evidence="2">
    <location>
        <begin position="166"/>
        <end position="186"/>
    </location>
</feature>
<dbReference type="GO" id="GO:0016746">
    <property type="term" value="F:acyltransferase activity"/>
    <property type="evidence" value="ECO:0007669"/>
    <property type="project" value="UniProtKB-KW"/>
</dbReference>
<keyword evidence="2" id="KW-1133">Transmembrane helix</keyword>
<accession>A0ABV5X5M5</accession>
<evidence type="ECO:0000313" key="5">
    <source>
        <dbReference type="Proteomes" id="UP001589707"/>
    </source>
</evidence>
<keyword evidence="2" id="KW-0472">Membrane</keyword>
<feature type="transmembrane region" description="Helical" evidence="2">
    <location>
        <begin position="252"/>
        <end position="274"/>
    </location>
</feature>
<dbReference type="RefSeq" id="WP_376841282.1">
    <property type="nucleotide sequence ID" value="NZ_JBHMAU010000075.1"/>
</dbReference>
<keyword evidence="5" id="KW-1185">Reference proteome</keyword>
<keyword evidence="4" id="KW-0012">Acyltransferase</keyword>
<evidence type="ECO:0000256" key="2">
    <source>
        <dbReference type="SAM" id="Phobius"/>
    </source>
</evidence>
<reference evidence="4 5" key="1">
    <citation type="submission" date="2024-09" db="EMBL/GenBank/DDBJ databases">
        <authorList>
            <person name="Sun Q."/>
            <person name="Mori K."/>
        </authorList>
    </citation>
    <scope>NUCLEOTIDE SEQUENCE [LARGE SCALE GENOMIC DNA]</scope>
    <source>
        <strain evidence="4 5">JCM 11683</strain>
    </source>
</reference>
<evidence type="ECO:0000313" key="4">
    <source>
        <dbReference type="EMBL" id="MFB9777346.1"/>
    </source>
</evidence>
<feature type="transmembrane region" description="Helical" evidence="2">
    <location>
        <begin position="198"/>
        <end position="216"/>
    </location>
</feature>
<feature type="transmembrane region" description="Helical" evidence="2">
    <location>
        <begin position="90"/>
        <end position="110"/>
    </location>
</feature>
<evidence type="ECO:0000256" key="1">
    <source>
        <dbReference type="SAM" id="MobiDB-lite"/>
    </source>
</evidence>
<feature type="transmembrane region" description="Helical" evidence="2">
    <location>
        <begin position="131"/>
        <end position="154"/>
    </location>
</feature>
<sequence length="490" mass="51753">MSLALSRPRITSTPTTTGTSPATSSPRANSGGRQTAASHRDPVLDVVRTGCLLTVVVLHALMCGIELSAAGGLQISVALTGSTVFALTTWVVQVMPLFFFIGGCASLMQYRRLQAAGGTWSQFVAARVQRLLTPLLVLVVALGIVFALAGLAGVPPELLAEASLRAGQPLWFLAVYLGLTSLVPLAARLHTTAPRTTLAVLVTGVITVDMLTRVTGTPGLGYLNFVLAWPLIQQLGFVYADMLTTRRQLPAWLSWAVATAALALLAGLVAADVYSLNMIVNLNPPTAALVLLGLVQFAVLARIHAPLRVFLTAPRGRHWMQLSNHATRLGMHVYLWHMPVAITLIAVLAAVIGTGQTGAGSWAAVMVPQLESTGWWATRLPWILILLTTSFALAALLIRVRLPLPGPARWQQRMPARLRAVLAVVTGVAGVVIVLLIGFAPVGWPAAAGILIALSLQLAGTLAESSPMVKASAHSGREHITSVKSTITHP</sequence>
<evidence type="ECO:0000259" key="3">
    <source>
        <dbReference type="Pfam" id="PF01757"/>
    </source>
</evidence>
<keyword evidence="4" id="KW-0808">Transferase</keyword>
<feature type="domain" description="Acyltransferase 3" evidence="3">
    <location>
        <begin position="44"/>
        <end position="398"/>
    </location>
</feature>
<feature type="transmembrane region" description="Helical" evidence="2">
    <location>
        <begin position="50"/>
        <end position="70"/>
    </location>
</feature>
<keyword evidence="2" id="KW-0812">Transmembrane</keyword>